<name>A0ABR3ZEW4_9PEZI</name>
<organism evidence="2 3">
    <name type="scientific">Sporothrix stenoceras</name>
    <dbReference type="NCBI Taxonomy" id="5173"/>
    <lineage>
        <taxon>Eukaryota</taxon>
        <taxon>Fungi</taxon>
        <taxon>Dikarya</taxon>
        <taxon>Ascomycota</taxon>
        <taxon>Pezizomycotina</taxon>
        <taxon>Sordariomycetes</taxon>
        <taxon>Sordariomycetidae</taxon>
        <taxon>Ophiostomatales</taxon>
        <taxon>Ophiostomataceae</taxon>
        <taxon>Sporothrix</taxon>
    </lineage>
</organism>
<protein>
    <recommendedName>
        <fullName evidence="4">Transmembrane protein</fullName>
    </recommendedName>
</protein>
<evidence type="ECO:0000256" key="1">
    <source>
        <dbReference type="SAM" id="Phobius"/>
    </source>
</evidence>
<dbReference type="EMBL" id="JAWCUI010000013">
    <property type="protein sequence ID" value="KAL1899230.1"/>
    <property type="molecule type" value="Genomic_DNA"/>
</dbReference>
<reference evidence="2 3" key="1">
    <citation type="journal article" date="2024" name="IMA Fungus">
        <title>IMA Genome - F19 : A genome assembly and annotation guide to empower mycologists, including annotated draft genome sequences of Ceratocystis pirilliformis, Diaporthe australafricana, Fusarium ophioides, Paecilomyces lecythidis, and Sporothrix stenoceras.</title>
        <authorList>
            <person name="Aylward J."/>
            <person name="Wilson A.M."/>
            <person name="Visagie C.M."/>
            <person name="Spraker J."/>
            <person name="Barnes I."/>
            <person name="Buitendag C."/>
            <person name="Ceriani C."/>
            <person name="Del Mar Angel L."/>
            <person name="du Plessis D."/>
            <person name="Fuchs T."/>
            <person name="Gasser K."/>
            <person name="Kramer D."/>
            <person name="Li W."/>
            <person name="Munsamy K."/>
            <person name="Piso A."/>
            <person name="Price J.L."/>
            <person name="Sonnekus B."/>
            <person name="Thomas C."/>
            <person name="van der Nest A."/>
            <person name="van Dijk A."/>
            <person name="van Heerden A."/>
            <person name="van Vuuren N."/>
            <person name="Yilmaz N."/>
            <person name="Duong T.A."/>
            <person name="van der Merwe N.A."/>
            <person name="Wingfield M.J."/>
            <person name="Wingfield B.D."/>
        </authorList>
    </citation>
    <scope>NUCLEOTIDE SEQUENCE [LARGE SCALE GENOMIC DNA]</scope>
    <source>
        <strain evidence="2 3">CMW 5346</strain>
    </source>
</reference>
<evidence type="ECO:0000313" key="3">
    <source>
        <dbReference type="Proteomes" id="UP001583186"/>
    </source>
</evidence>
<feature type="transmembrane region" description="Helical" evidence="1">
    <location>
        <begin position="40"/>
        <end position="63"/>
    </location>
</feature>
<comment type="caution">
    <text evidence="2">The sequence shown here is derived from an EMBL/GenBank/DDBJ whole genome shotgun (WGS) entry which is preliminary data.</text>
</comment>
<gene>
    <name evidence="2" type="ORF">Sste5346_003153</name>
</gene>
<keyword evidence="1" id="KW-0472">Membrane</keyword>
<evidence type="ECO:0008006" key="4">
    <source>
        <dbReference type="Google" id="ProtNLM"/>
    </source>
</evidence>
<proteinExistence type="predicted"/>
<dbReference type="Proteomes" id="UP001583186">
    <property type="component" value="Unassembled WGS sequence"/>
</dbReference>
<keyword evidence="1" id="KW-1133">Transmembrane helix</keyword>
<accession>A0ABR3ZEW4</accession>
<sequence length="178" mass="18916">MNGTHPHCDRPNAIALAFVDSIASSAESSRTDDGTTSVTILGYTALGLILVAGVAMLCYWIYVYRKGNSAGKKGRPAPAHIVSFPEFMVQAKGRNSLGSSVRSDIGTNMSIAISGLSTVHEEPATVPAPKSAMAPKTSVKKPVKKSVFFTPEGLNRLEQRLSDQATRYQLSCDPSEAS</sequence>
<evidence type="ECO:0000313" key="2">
    <source>
        <dbReference type="EMBL" id="KAL1899230.1"/>
    </source>
</evidence>
<keyword evidence="1" id="KW-0812">Transmembrane</keyword>
<keyword evidence="3" id="KW-1185">Reference proteome</keyword>